<dbReference type="Proteomes" id="UP001290462">
    <property type="component" value="Unassembled WGS sequence"/>
</dbReference>
<accession>A0AAW9K5S0</accession>
<dbReference type="SUPFAM" id="SSF53254">
    <property type="entry name" value="Phosphoglycerate mutase-like"/>
    <property type="match status" value="1"/>
</dbReference>
<dbReference type="PIRSF" id="PIRSF000709">
    <property type="entry name" value="6PFK_2-Ptase"/>
    <property type="match status" value="1"/>
</dbReference>
<evidence type="ECO:0000313" key="4">
    <source>
        <dbReference type="Proteomes" id="UP001290462"/>
    </source>
</evidence>
<dbReference type="EC" id="3.1.3.-" evidence="3"/>
<dbReference type="Gene3D" id="3.40.50.1240">
    <property type="entry name" value="Phosphoglycerate mutase-like"/>
    <property type="match status" value="1"/>
</dbReference>
<dbReference type="GO" id="GO:0005737">
    <property type="term" value="C:cytoplasm"/>
    <property type="evidence" value="ECO:0007669"/>
    <property type="project" value="TreeGrafter"/>
</dbReference>
<dbReference type="InterPro" id="IPR050275">
    <property type="entry name" value="PGM_Phosphatase"/>
</dbReference>
<dbReference type="InterPro" id="IPR029033">
    <property type="entry name" value="His_PPase_superfam"/>
</dbReference>
<dbReference type="Pfam" id="PF00300">
    <property type="entry name" value="His_Phos_1"/>
    <property type="match status" value="1"/>
</dbReference>
<reference evidence="3" key="1">
    <citation type="submission" date="2023-08" db="EMBL/GenBank/DDBJ databases">
        <title>Genomic characterization of piscicolin 126 produced by Carnobacterium maltaromaticum CM22 strain isolated from salmon (Salmo salar).</title>
        <authorList>
            <person name="Gonzalez-Gragera E."/>
            <person name="Garcia-Lopez J.D."/>
            <person name="Teso-Perez C."/>
            <person name="Gimenez-Hernandez I."/>
            <person name="Peralta-Sanchez J.M."/>
            <person name="Valdivia E."/>
            <person name="Montalban-Lopez M."/>
            <person name="Martin-Platero A.M."/>
            <person name="Banos A."/>
            <person name="Martinez-Bueno M."/>
        </authorList>
    </citation>
    <scope>NUCLEOTIDE SEQUENCE</scope>
    <source>
        <strain evidence="3">CM22</strain>
    </source>
</reference>
<dbReference type="RefSeq" id="WP_322808490.1">
    <property type="nucleotide sequence ID" value="NZ_CP185245.1"/>
</dbReference>
<organism evidence="3 4">
    <name type="scientific">Carnobacterium maltaromaticum</name>
    <name type="common">Carnobacterium piscicola</name>
    <dbReference type="NCBI Taxonomy" id="2751"/>
    <lineage>
        <taxon>Bacteria</taxon>
        <taxon>Bacillati</taxon>
        <taxon>Bacillota</taxon>
        <taxon>Bacilli</taxon>
        <taxon>Lactobacillales</taxon>
        <taxon>Carnobacteriaceae</taxon>
        <taxon>Carnobacterium</taxon>
    </lineage>
</organism>
<dbReference type="PANTHER" id="PTHR48100">
    <property type="entry name" value="BROAD-SPECIFICITY PHOSPHATASE YOR283W-RELATED"/>
    <property type="match status" value="1"/>
</dbReference>
<dbReference type="SMART" id="SM00855">
    <property type="entry name" value="PGAM"/>
    <property type="match status" value="1"/>
</dbReference>
<comment type="caution">
    <text evidence="3">The sequence shown here is derived from an EMBL/GenBank/DDBJ whole genome shotgun (WGS) entry which is preliminary data.</text>
</comment>
<dbReference type="GO" id="GO:0016791">
    <property type="term" value="F:phosphatase activity"/>
    <property type="evidence" value="ECO:0007669"/>
    <property type="project" value="TreeGrafter"/>
</dbReference>
<name>A0AAW9K5S0_CARML</name>
<dbReference type="AlphaFoldDB" id="A0AAW9K5S0"/>
<feature type="binding site" evidence="2">
    <location>
        <begin position="10"/>
        <end position="17"/>
    </location>
    <ligand>
        <name>substrate</name>
    </ligand>
</feature>
<feature type="active site" description="Proton donor/acceptor" evidence="1">
    <location>
        <position position="84"/>
    </location>
</feature>
<proteinExistence type="predicted"/>
<dbReference type="InterPro" id="IPR013078">
    <property type="entry name" value="His_Pase_superF_clade-1"/>
</dbReference>
<evidence type="ECO:0000256" key="2">
    <source>
        <dbReference type="PIRSR" id="PIRSR613078-2"/>
    </source>
</evidence>
<evidence type="ECO:0000256" key="1">
    <source>
        <dbReference type="PIRSR" id="PIRSR613078-1"/>
    </source>
</evidence>
<keyword evidence="3" id="KW-0378">Hydrolase</keyword>
<feature type="binding site" evidence="2">
    <location>
        <position position="60"/>
    </location>
    <ligand>
        <name>substrate</name>
    </ligand>
</feature>
<dbReference type="EMBL" id="JAVBVO010000002">
    <property type="protein sequence ID" value="MDZ5757678.1"/>
    <property type="molecule type" value="Genomic_DNA"/>
</dbReference>
<gene>
    <name evidence="3" type="ORF">RAK27_03320</name>
</gene>
<evidence type="ECO:0000313" key="3">
    <source>
        <dbReference type="EMBL" id="MDZ5757678.1"/>
    </source>
</evidence>
<feature type="binding site" evidence="2">
    <location>
        <position position="95"/>
    </location>
    <ligand>
        <name>substrate</name>
    </ligand>
</feature>
<protein>
    <submittedName>
        <fullName evidence="3">Histidine phosphatase family protein</fullName>
        <ecNumber evidence="3">3.1.3.-</ecNumber>
    </submittedName>
</protein>
<feature type="active site" description="Tele-phosphohistidine intermediate" evidence="1">
    <location>
        <position position="11"/>
    </location>
</feature>
<sequence length="201" mass="22639">MTTTTLYFVRHGQTEWNLDERMQGHLNSDLTAHGIQQTLNLAKGLADMRLTHCYTSDSPRTQQTTDLLTSELNLPIKAEVGLREINMGLWEGENKTTIQSRYPESWTNFWHHPHLYQPNGNGETFADLQTRSVQALNEIIHQHPGATILIVSHRITIKVMLAYLLNQPLAELWKTGDIAPTSLNCVEITADQAILVSAGKV</sequence>
<dbReference type="PANTHER" id="PTHR48100:SF1">
    <property type="entry name" value="HISTIDINE PHOSPHATASE FAMILY PROTEIN-RELATED"/>
    <property type="match status" value="1"/>
</dbReference>
<dbReference type="CDD" id="cd07067">
    <property type="entry name" value="HP_PGM_like"/>
    <property type="match status" value="1"/>
</dbReference>